<name>A0AA88LD51_ARTSF</name>
<comment type="caution">
    <text evidence="1">The sequence shown here is derived from an EMBL/GenBank/DDBJ whole genome shotgun (WGS) entry which is preliminary data.</text>
</comment>
<sequence length="547" mass="61768">MMRTETESFDKYLESVGFYRRKIPEENDALCRILSIHFYESQHFFKVIRKKISELLKIDYADVTSDLVLKEENLTTVAESYQINFTIWEMSEKCERKLTHLDFEDKVCLHPTADGYYDHIICTSHLQAMAFAQSLFYDTLFTNVFGISNATIAAEKMLEKSSEISTENITRNEENISNPETEIDNVDKRVEKSNKENPMSSGQGKVILADALEIFEHGGIPFPFRCAKLLHSKIFRNVEYDIWKAKNRKDKKYFPTKFYNAILQPGAKCRVAIGPFQMICYIQNINSRSADAMVDVFVVDLGQRGKVPLSSLQPIPIEDIAKEAAADSSKDYLEKRTCKTKQNLCEPTNSLSIKECTADFGGIPAPEVSGSGTSSFDVSVTTPLYHTGYAFKLTNKGVVPLPIDKSLLKTPVLNMVSTHHILPSLVNYNTLKTPVAQEGREVTIAENPEVCQNGTCWVNVAQPYAVQPIELPDLRVPPPVLLPPQESWQNIHNQAQSDPTVFSSLNLFVSPYVCTQSPLYVPQQLLQEINYAPRNTLPSGYPNTRMM</sequence>
<reference evidence="1" key="1">
    <citation type="submission" date="2023-07" db="EMBL/GenBank/DDBJ databases">
        <title>Chromosome-level genome assembly of Artemia franciscana.</title>
        <authorList>
            <person name="Jo E."/>
        </authorList>
    </citation>
    <scope>NUCLEOTIDE SEQUENCE</scope>
    <source>
        <tissue evidence="1">Whole body</tissue>
    </source>
</reference>
<dbReference type="Proteomes" id="UP001187531">
    <property type="component" value="Unassembled WGS sequence"/>
</dbReference>
<organism evidence="1 2">
    <name type="scientific">Artemia franciscana</name>
    <name type="common">Brine shrimp</name>
    <name type="synonym">Artemia sanfranciscana</name>
    <dbReference type="NCBI Taxonomy" id="6661"/>
    <lineage>
        <taxon>Eukaryota</taxon>
        <taxon>Metazoa</taxon>
        <taxon>Ecdysozoa</taxon>
        <taxon>Arthropoda</taxon>
        <taxon>Crustacea</taxon>
        <taxon>Branchiopoda</taxon>
        <taxon>Anostraca</taxon>
        <taxon>Artemiidae</taxon>
        <taxon>Artemia</taxon>
    </lineage>
</organism>
<proteinExistence type="predicted"/>
<dbReference type="EMBL" id="JAVRJZ010000006">
    <property type="protein sequence ID" value="KAK2721889.1"/>
    <property type="molecule type" value="Genomic_DNA"/>
</dbReference>
<protein>
    <submittedName>
        <fullName evidence="1">Uncharacterized protein</fullName>
    </submittedName>
</protein>
<accession>A0AA88LD51</accession>
<gene>
    <name evidence="1" type="ORF">QYM36_004014</name>
</gene>
<evidence type="ECO:0000313" key="2">
    <source>
        <dbReference type="Proteomes" id="UP001187531"/>
    </source>
</evidence>
<evidence type="ECO:0000313" key="1">
    <source>
        <dbReference type="EMBL" id="KAK2721889.1"/>
    </source>
</evidence>
<dbReference type="AlphaFoldDB" id="A0AA88LD51"/>
<keyword evidence="2" id="KW-1185">Reference proteome</keyword>